<name>A0A517DN38_9FIRM</name>
<dbReference type="RefSeq" id="WP_144348499.1">
    <property type="nucleotide sequence ID" value="NZ_CP036259.1"/>
</dbReference>
<accession>A0A517DN38</accession>
<dbReference type="OrthoDB" id="2988649at2"/>
<evidence type="ECO:0008006" key="3">
    <source>
        <dbReference type="Google" id="ProtNLM"/>
    </source>
</evidence>
<dbReference type="Proteomes" id="UP000320776">
    <property type="component" value="Chromosome"/>
</dbReference>
<dbReference type="KEGG" id="sted:SPTER_00170"/>
<proteinExistence type="predicted"/>
<evidence type="ECO:0000313" key="2">
    <source>
        <dbReference type="Proteomes" id="UP000320776"/>
    </source>
</evidence>
<dbReference type="EMBL" id="CP036259">
    <property type="protein sequence ID" value="QDR78774.1"/>
    <property type="molecule type" value="Genomic_DNA"/>
</dbReference>
<gene>
    <name evidence="1" type="ORF">SPTER_00170</name>
</gene>
<reference evidence="1 2" key="1">
    <citation type="submission" date="2019-02" db="EMBL/GenBank/DDBJ databases">
        <title>Closed genome of Sporomusa termitida DSM 4440.</title>
        <authorList>
            <person name="Poehlein A."/>
            <person name="Daniel R."/>
        </authorList>
    </citation>
    <scope>NUCLEOTIDE SEQUENCE [LARGE SCALE GENOMIC DNA]</scope>
    <source>
        <strain evidence="1 2">DSM 4440</strain>
    </source>
</reference>
<dbReference type="AlphaFoldDB" id="A0A517DN38"/>
<sequence length="132" mass="14656">MHDNKCFLDFQSIADDYLIRHRSILDVLTKYQETSARVNRAVAKAVTGCGCIQVSAVRQSAPADAAYSELKDHMSSHLVGETCPQCREVIANELGHSLFYLAALCNLTGLSLHEVMLQEYKNVKTLGVFHLT</sequence>
<evidence type="ECO:0000313" key="1">
    <source>
        <dbReference type="EMBL" id="QDR78774.1"/>
    </source>
</evidence>
<organism evidence="1 2">
    <name type="scientific">Sporomusa termitida</name>
    <dbReference type="NCBI Taxonomy" id="2377"/>
    <lineage>
        <taxon>Bacteria</taxon>
        <taxon>Bacillati</taxon>
        <taxon>Bacillota</taxon>
        <taxon>Negativicutes</taxon>
        <taxon>Selenomonadales</taxon>
        <taxon>Sporomusaceae</taxon>
        <taxon>Sporomusa</taxon>
    </lineage>
</organism>
<keyword evidence="2" id="KW-1185">Reference proteome</keyword>
<protein>
    <recommendedName>
        <fullName evidence="3">DUF1573 domain-containing protein</fullName>
    </recommendedName>
</protein>